<reference evidence="2 3" key="1">
    <citation type="submission" date="2019-04" db="EMBL/GenBank/DDBJ databases">
        <title>Streptomyces oryziradicis sp. nov., a novel actinomycete isolated from rhizosphere soil of rice (Oryza sativa L.).</title>
        <authorList>
            <person name="Li C."/>
        </authorList>
    </citation>
    <scope>NUCLEOTIDE SEQUENCE [LARGE SCALE GENOMIC DNA]</scope>
    <source>
        <strain evidence="2 3">NEAU-C40</strain>
    </source>
</reference>
<sequence>MPETNPEQVECLHEIYDPNWDEPFEGYAIRRHRITKKTPKRIFYTDDWGRTYSLDRQRLEADGEIWDRVHNRRLYLREPELPQPPKRPSVAELKQRMADAHPDRGGNDAEFIAARQKYERARRMAAR</sequence>
<feature type="region of interest" description="Disordered" evidence="1">
    <location>
        <begin position="78"/>
        <end position="108"/>
    </location>
</feature>
<keyword evidence="3" id="KW-1185">Reference proteome</keyword>
<accession>A0A4U0SYQ1</accession>
<dbReference type="EMBL" id="SUMC01000001">
    <property type="protein sequence ID" value="TKA13197.1"/>
    <property type="molecule type" value="Genomic_DNA"/>
</dbReference>
<gene>
    <name evidence="2" type="ORF">FCI23_00170</name>
</gene>
<dbReference type="AlphaFoldDB" id="A0A4U0SYQ1"/>
<comment type="caution">
    <text evidence="2">The sequence shown here is derived from an EMBL/GenBank/DDBJ whole genome shotgun (WGS) entry which is preliminary data.</text>
</comment>
<dbReference type="Proteomes" id="UP000305778">
    <property type="component" value="Unassembled WGS sequence"/>
</dbReference>
<dbReference type="RefSeq" id="WP_136721357.1">
    <property type="nucleotide sequence ID" value="NZ_SUMC01000001.1"/>
</dbReference>
<name>A0A4U0SYQ1_9ACTN</name>
<protein>
    <submittedName>
        <fullName evidence="2">Uncharacterized protein</fullName>
    </submittedName>
</protein>
<evidence type="ECO:0000313" key="3">
    <source>
        <dbReference type="Proteomes" id="UP000305778"/>
    </source>
</evidence>
<proteinExistence type="predicted"/>
<dbReference type="OrthoDB" id="4231840at2"/>
<evidence type="ECO:0000313" key="2">
    <source>
        <dbReference type="EMBL" id="TKA13197.1"/>
    </source>
</evidence>
<feature type="compositionally biased region" description="Basic and acidic residues" evidence="1">
    <location>
        <begin position="93"/>
        <end position="107"/>
    </location>
</feature>
<organism evidence="2 3">
    <name type="scientific">Actinacidiphila oryziradicis</name>
    <dbReference type="NCBI Taxonomy" id="2571141"/>
    <lineage>
        <taxon>Bacteria</taxon>
        <taxon>Bacillati</taxon>
        <taxon>Actinomycetota</taxon>
        <taxon>Actinomycetes</taxon>
        <taxon>Kitasatosporales</taxon>
        <taxon>Streptomycetaceae</taxon>
        <taxon>Actinacidiphila</taxon>
    </lineage>
</organism>
<evidence type="ECO:0000256" key="1">
    <source>
        <dbReference type="SAM" id="MobiDB-lite"/>
    </source>
</evidence>